<dbReference type="InterPro" id="IPR024607">
    <property type="entry name" value="Sulfatase_CS"/>
</dbReference>
<keyword evidence="3" id="KW-0479">Metal-binding</keyword>
<evidence type="ECO:0000313" key="10">
    <source>
        <dbReference type="Proteomes" id="UP001248581"/>
    </source>
</evidence>
<evidence type="ECO:0000256" key="6">
    <source>
        <dbReference type="ARBA" id="ARBA00022837"/>
    </source>
</evidence>
<evidence type="ECO:0000256" key="2">
    <source>
        <dbReference type="ARBA" id="ARBA00008779"/>
    </source>
</evidence>
<comment type="similarity">
    <text evidence="2">Belongs to the sulfatase family.</text>
</comment>
<feature type="signal peptide" evidence="7">
    <location>
        <begin position="1"/>
        <end position="17"/>
    </location>
</feature>
<dbReference type="EMBL" id="CP134146">
    <property type="protein sequence ID" value="WNC69171.1"/>
    <property type="molecule type" value="Genomic_DNA"/>
</dbReference>
<keyword evidence="4 7" id="KW-0732">Signal</keyword>
<evidence type="ECO:0000256" key="1">
    <source>
        <dbReference type="ARBA" id="ARBA00001913"/>
    </source>
</evidence>
<feature type="domain" description="Sulfatase N-terminal" evidence="8">
    <location>
        <begin position="27"/>
        <end position="364"/>
    </location>
</feature>
<keyword evidence="10" id="KW-1185">Reference proteome</keyword>
<proteinExistence type="inferred from homology"/>
<name>A0ABY9TL70_9GAMM</name>
<dbReference type="Gene3D" id="3.40.720.10">
    <property type="entry name" value="Alkaline Phosphatase, subunit A"/>
    <property type="match status" value="1"/>
</dbReference>
<dbReference type="Proteomes" id="UP001248581">
    <property type="component" value="Chromosome"/>
</dbReference>
<evidence type="ECO:0000256" key="4">
    <source>
        <dbReference type="ARBA" id="ARBA00022729"/>
    </source>
</evidence>
<comment type="cofactor">
    <cofactor evidence="1">
        <name>Ca(2+)</name>
        <dbReference type="ChEBI" id="CHEBI:29108"/>
    </cofactor>
</comment>
<evidence type="ECO:0000313" key="9">
    <source>
        <dbReference type="EMBL" id="WNC69171.1"/>
    </source>
</evidence>
<dbReference type="PANTHER" id="PTHR45953:SF1">
    <property type="entry name" value="IDURONATE 2-SULFATASE"/>
    <property type="match status" value="1"/>
</dbReference>
<dbReference type="Pfam" id="PF00884">
    <property type="entry name" value="Sulfatase"/>
    <property type="match status" value="1"/>
</dbReference>
<dbReference type="InterPro" id="IPR035874">
    <property type="entry name" value="IDS"/>
</dbReference>
<evidence type="ECO:0000256" key="3">
    <source>
        <dbReference type="ARBA" id="ARBA00022723"/>
    </source>
</evidence>
<dbReference type="RefSeq" id="WP_348388315.1">
    <property type="nucleotide sequence ID" value="NZ_CP134146.1"/>
</dbReference>
<dbReference type="CDD" id="cd16030">
    <property type="entry name" value="iduronate-2-sulfatase"/>
    <property type="match status" value="1"/>
</dbReference>
<accession>A0ABY9TL70</accession>
<organism evidence="9 10">
    <name type="scientific">Thalassotalea nanhaiensis</name>
    <dbReference type="NCBI Taxonomy" id="3065648"/>
    <lineage>
        <taxon>Bacteria</taxon>
        <taxon>Pseudomonadati</taxon>
        <taxon>Pseudomonadota</taxon>
        <taxon>Gammaproteobacteria</taxon>
        <taxon>Alteromonadales</taxon>
        <taxon>Colwelliaceae</taxon>
        <taxon>Thalassotalea</taxon>
    </lineage>
</organism>
<keyword evidence="6" id="KW-0106">Calcium</keyword>
<dbReference type="PANTHER" id="PTHR45953">
    <property type="entry name" value="IDURONATE 2-SULFATASE"/>
    <property type="match status" value="1"/>
</dbReference>
<evidence type="ECO:0000256" key="7">
    <source>
        <dbReference type="SAM" id="SignalP"/>
    </source>
</evidence>
<feature type="chain" id="PRO_5046527321" evidence="7">
    <location>
        <begin position="18"/>
        <end position="472"/>
    </location>
</feature>
<gene>
    <name evidence="9" type="ORF">RI845_03195</name>
</gene>
<dbReference type="InterPro" id="IPR017850">
    <property type="entry name" value="Alkaline_phosphatase_core_sf"/>
</dbReference>
<dbReference type="InterPro" id="IPR000917">
    <property type="entry name" value="Sulfatase_N"/>
</dbReference>
<evidence type="ECO:0000256" key="5">
    <source>
        <dbReference type="ARBA" id="ARBA00022801"/>
    </source>
</evidence>
<evidence type="ECO:0000259" key="8">
    <source>
        <dbReference type="Pfam" id="PF00884"/>
    </source>
</evidence>
<reference evidence="10" key="1">
    <citation type="submission" date="2023-09" db="EMBL/GenBank/DDBJ databases">
        <authorList>
            <person name="Li S."/>
            <person name="Li X."/>
            <person name="Zhang C."/>
            <person name="Zhao Z."/>
        </authorList>
    </citation>
    <scope>NUCLEOTIDE SEQUENCE [LARGE SCALE GENOMIC DNA]</scope>
    <source>
        <strain evidence="10">SQ345</strain>
    </source>
</reference>
<protein>
    <submittedName>
        <fullName evidence="9">Sulfatase</fullName>
    </submittedName>
</protein>
<sequence>MKRIILALLIISFTSLATDKQATEKLNVLFIGADDLRMNLGAYGDNIAITPNIDALATQGVVFTKAHVQFTSCNASRASMLTGMRPDSIKVYKLNTHFRSTVPDIVTLPQHFKNNGYHTESIGKIYHNYANITDEKSWSVPARLAQEPHFNDYVLKSSFKSGKAKGIAAESATYSGDKYVDDKITSDAVQTITRLKNTNKPFFLGVGFMKPHSPYNAPKKFWDLYQREDIESLGPVTKPDSADNLNWFKFKEIRGFSDLPNKGNFAEETAQRLRHGYYAATSYVDDNIGRLIKALKDNGLYENTVIVFWSDHGYHLGENNHWTKVTVRELDTRVPLIFRIPGQKPFKTNAITEYIDIYPTLADICNLPSPKNLDGSSFNKLFSDPFSAHKKAAFSQVSRPWPGNKPITHMGYTVRTDVYRYTRWIETKSQRMISEELYHTENDVLERQNLINSASSQSVEELRKLMDAKLKK</sequence>
<dbReference type="PROSITE" id="PS00149">
    <property type="entry name" value="SULFATASE_2"/>
    <property type="match status" value="1"/>
</dbReference>
<keyword evidence="5" id="KW-0378">Hydrolase</keyword>
<dbReference type="SUPFAM" id="SSF53649">
    <property type="entry name" value="Alkaline phosphatase-like"/>
    <property type="match status" value="1"/>
</dbReference>